<dbReference type="EMBL" id="FCOE02000003">
    <property type="protein sequence ID" value="SAK47916.1"/>
    <property type="molecule type" value="Genomic_DNA"/>
</dbReference>
<keyword evidence="3" id="KW-1185">Reference proteome</keyword>
<protein>
    <submittedName>
        <fullName evidence="2">Uncharacterized protein</fullName>
    </submittedName>
</protein>
<evidence type="ECO:0000313" key="2">
    <source>
        <dbReference type="EMBL" id="SAK47916.1"/>
    </source>
</evidence>
<sequence length="1373" mass="153009">MVGGTHKTEGFVVERSATLKASTSEVQSRRLSDWEHLDAYVLLAEPGAGKTTAFKAEAERMGDSALYVTARNFAVLGLPPGVAGKTLFIDSLDEHRTDSVSPYAALDEIRRALQNAGRPRFRLSCREADWLGGGDVDLQEVSPSEEVKTLWLNPLNEVEILELLRNLPSSEVADPALFLEEAQARKLAPLLSNPLLLKLLVDVVQKGNWPDSRSATYAAACKLLVQEHNPVHQRSRSNLNSVSAQGLLSTAGKLAAVMLLSNSSAIQVRGSGITTQNSFHIDDLPSDLNVDKAVATAALDTKLFAADGDFRVPVHRTVGEYLAGHAVGELVSRHGLPLQRVLAIMTVAGSQTVDVLRGVYAWMALFCVDDRELLARRDPLGLILYGDVKPFSVGQKVKLLMSLARVATENPWFRNENWEAHPFGALGTADMESTFDRLLNDGSGELGHEALAICILDAIRYGETFPGLGDTFEKMARDESRHQRVRVGAVAAWLRNDAFEMTAAQNLLRDLRSDAVKDEDDEVLGEILNCLYPRHLTVQDVLAYCRPPKQPNLIGQFRMFWAAEFNRRLPDEDLPAALDVLQALLGTAAARDDIDTPTRVYDIVREVAARVLVRAVDVKGESVCPSQLWKWFSLGLDKYGSAGLESSAIKFMSDWLSARPEMQRLLVLENLEQMSTGAISYEIHSIEKCLYHAERPADWYRWLLEQAAASSDKKFVESCVDRAAFIAVNFTGQFDIRLETLENWIEANRKRWPQAEEWVQRNTAWPLDSWQKRQSEQKQKVESRRRDQRALRQSELGPRVRSLLQGAQDIGLVQAIAYAHEKIHDDHQGETPLERVADLLVVDDTVAERAIEAMKRIVDAENLPSLANIVSGGRRVGYGYPASFPALLAAKLCFFDGADVTSWRQSVVEALLGFYMIDSGSPLPGWLRALAESKPDQVSDLMFTCWEEQLKDGRVPNVEALRFLRENNAPRDLVSKLLPRVIGVMPAEPDERLLHLFSNVFLPGAERHLKKDTVSQVLTTLLSKPGLSDKFRLAIRTGLFVNDPVSQIQHIENEAAMRAGGPYLLAMAIEQRGQSAYDALAGHPAIAARLIRVLASTPTVRTPADDESYNSPYDHQGAVLRRIAHFLAESMSPVASQELDTLRRDPKMEPWCTWLAALFFQQDSSIKNRHYVPPTPEAVANVLANKQPANPRDMAELLRDQLIQVGNKIHFEETNQLDLFYDRDKKGVFIPKSENACRDVLLGLLRIPLALRSVQIEKESLAAADKRADMQTSIVVQGGRKIVPVEIKKDNHPELWHAWRDQLEPRYMRNPDAESIGVFIILWFGQATKVGPDKEKPKSAKEMAEMVSALMPAEYDGHIVGLVLDLSRSLSRK</sequence>
<feature type="region of interest" description="Disordered" evidence="1">
    <location>
        <begin position="769"/>
        <end position="790"/>
    </location>
</feature>
<organism evidence="2 3">
    <name type="scientific">Caballeronia pedi</name>
    <dbReference type="NCBI Taxonomy" id="1777141"/>
    <lineage>
        <taxon>Bacteria</taxon>
        <taxon>Pseudomonadati</taxon>
        <taxon>Pseudomonadota</taxon>
        <taxon>Betaproteobacteria</taxon>
        <taxon>Burkholderiales</taxon>
        <taxon>Burkholderiaceae</taxon>
        <taxon>Caballeronia</taxon>
    </lineage>
</organism>
<dbReference type="Proteomes" id="UP000054911">
    <property type="component" value="Unassembled WGS sequence"/>
</dbReference>
<dbReference type="STRING" id="1777141.AWB80_01160"/>
<evidence type="ECO:0000313" key="3">
    <source>
        <dbReference type="Proteomes" id="UP000054911"/>
    </source>
</evidence>
<gene>
    <name evidence="2" type="ORF">AWB80_01160</name>
</gene>
<evidence type="ECO:0000256" key="1">
    <source>
        <dbReference type="SAM" id="MobiDB-lite"/>
    </source>
</evidence>
<name>A0A157ZR01_9BURK</name>
<proteinExistence type="predicted"/>
<comment type="caution">
    <text evidence="2">The sequence shown here is derived from an EMBL/GenBank/DDBJ whole genome shotgun (WGS) entry which is preliminary data.</text>
</comment>
<reference evidence="2" key="1">
    <citation type="submission" date="2016-01" db="EMBL/GenBank/DDBJ databases">
        <authorList>
            <person name="Peeters C."/>
        </authorList>
    </citation>
    <scope>NUCLEOTIDE SEQUENCE [LARGE SCALE GENOMIC DNA]</scope>
    <source>
        <strain evidence="2">LMG 29323</strain>
    </source>
</reference>
<feature type="compositionally biased region" description="Basic and acidic residues" evidence="1">
    <location>
        <begin position="770"/>
        <end position="790"/>
    </location>
</feature>
<accession>A0A157ZR01</accession>
<dbReference type="OrthoDB" id="9004810at2"/>
<dbReference type="RefSeq" id="WP_061173710.1">
    <property type="nucleotide sequence ID" value="NZ_FCOE02000003.1"/>
</dbReference>